<evidence type="ECO:0000256" key="6">
    <source>
        <dbReference type="ARBA" id="ARBA00023274"/>
    </source>
</evidence>
<dbReference type="Gene3D" id="1.25.10.10">
    <property type="entry name" value="Leucine-rich Repeat Variant"/>
    <property type="match status" value="2"/>
</dbReference>
<keyword evidence="6" id="KW-0687">Ribonucleoprotein</keyword>
<dbReference type="Proteomes" id="UP000245207">
    <property type="component" value="Unassembled WGS sequence"/>
</dbReference>
<sequence>MATSIASQLEAIRTIVKADNDPHKRPFTRPSILFDAKEAADIDIDTLFNLASSGLEALASQDERFGNYKNDLFTHKSRELDRELMGIEENKNLNASISSYLRLLSGYFQLPSALRTVEYLIRRYKIHVYNTEELILCALPYHDTHIFVRIIQLLDTEISGAPPPRKVIVQQCLRDMGVLEALCNYASPTKKLQPTRPVISFCTAVIIEVLGSLAVIDTDVVKRVLPYVVSGLQTPSKGNIDHKAGALMIVGVLANRSALSPNLVKSLIRSIADVAREDAVDSTDLQLFRVSFMALVNVVQLQSVEMLPKKAVDILKEIRDLSGILSGLTKEFNIDKFLAVLLESLMEYGSDDDTCHHVLLSLISTVPVNALVGRLVSKLLSTSMKLSKKGTETSSSASGSSKAKQILVCINEHYPLALREAVQSFLEGIEGLSKKDNLAYEILCKTLDGGVDSSSALSDSKIWFGLEHPKARVRRATVISLDADSSLGDKSVNSQKFQTVHDALLRRLYDDDLSVVQAVLSMGRLSAFIEHSDLLDAIQKVLKRCNNILISGTFPVTLSLLYFCSFVPASASWRTILPELVKELLDGVSDNTTLAADVTISCLEHVTSSFLGQEEYTKELAAMIFPLLLIMPKSQSINLKALSAAKELKWPLYQKLVSIPTSGQKLAHKSTSAINVDNVSVMAESFLANSDEYVQWFAGHCHDSELSKTLFFLIMLHALMKTHKDFGQFLALYESCFPVATKEWEMSETAGFGVSTEESNRSMLDRDCKGFLDQMYDVKVEELKAEILKCIFWRLLDAFLATTVEDTSKDENKKEVILQNLFSFFASHSKVAFKKHLHHLVAKQKNSPARFLSTLFTDEGVAASVQRESLHSYAFLCSQLDEGIRLKTEVNEGLLLQLPAEFPSLLVPLSSDDMEIRTAAMSCIEGLSTLWPHVSKSGGKNGRSAVWSHFLGDVLAMMVQQKKLILSDIDFLSEFFTTLLSSGHHSLLVPQSIGESFDRPKKDSILKFILSSALLLCPYGVLKVLSLLKGLGSQVLLVKEVDSLLKDLLERRNKSHHQTLSRVEVKILCLLLECCTKLTSAAGVHAVESYILKALQVDRSYSEDASIIQPCATILKCLNGSLYGGFKPEIQELVFQELVCLFRSSNGDIQNAARVALLQIKVSSSIIQRMLDFVLEKAVPLTGTPHGKKKKTASLHLKTELHNDAGHKRCSKLSFLSSLLDILLLKKDIENRTALVEPLFKHLSIVFMDKEWIHEAIKQDEEHAEAASDISQNELCYIQQNLLSVLEDISNSVINDRAQDGVAECFDIKLLVSCARSTDDAVTRNHVFSLLSAVSKVMPDRILDYILDILTLIGESAVTQWDNQSKKVSEDLISTIVPCWLSKTENQEELLQIFLNILPNVAEHRRLSIMVHLLRTLGESSSLASLLVLLFRSLASNQDTSEKLSTNVRSQWEYVFALRICEQYSCMVWLPSLVVTLQKIDMGAWDPQLVLQLLVAMQFISDKLQDPEIAFKLKSGEDVSSFQATSGALMEHVANYLQLVGPRRKEHGVPASVGKELKELMHAVLTSVRKGLLPSTYFEVIIKLLGHADRNLRRKALGLLCDMAKECNVLTQKHNKRILNSSIRSSWLQFDELTLQRFEQMCHKILEIVDDTANTSKHSSLRLSAISTIEVLVTVFPSSDSVFNTCLATVIKHIHSDDLAVSSGCFRTVGALINVLGPRALPELPNIMDNVFKRCINSETQDSDDMSLSGSSNSKETLFMSILVTIEAVIDKLGGFLNPYLARIFELLVLRPQYANNSGSKLKLKADAVRKLITEKVPVRLSLPPLLKIYSEAIKFGDSSLSITFQMLGNFISTMDRSSISAYYLNIFDMCLLALDLRRQHPASIKSISAVEKDVINAMVVLTMKLTENMFKPLFIRCVEWSEYVEQSQDLEHANIYRAISFFNLIQKLVDSHRSLFVPYFKYILNGLVRHLTDEVVRPGPSRKKKAKLMDSETSKSQEDSTLSVGKWHVRALVLSSLHKCFLFDAGNLEFLDSSNFQVLLKPIILQLDVDPPSSLEQHPEVPSVNEVDDVLVSCVGQMAVTSASDLLWKSLVHEVLMETRSEKVRTRILGLKIVKYLLDNLKEEFTVSIAETIPFLGELLEDVEPNVKSLAQEILRDMETATGEDLRQYL</sequence>
<keyword evidence="3" id="KW-0690">Ribosome biogenesis</keyword>
<keyword evidence="5" id="KW-0539">Nucleus</keyword>
<comment type="caution">
    <text evidence="8">The sequence shown here is derived from an EMBL/GenBank/DDBJ whole genome shotgun (WGS) entry which is preliminary data.</text>
</comment>
<keyword evidence="4" id="KW-0698">rRNA processing</keyword>
<dbReference type="SUPFAM" id="SSF48371">
    <property type="entry name" value="ARM repeat"/>
    <property type="match status" value="2"/>
</dbReference>
<evidence type="ECO:0000313" key="9">
    <source>
        <dbReference type="Proteomes" id="UP000245207"/>
    </source>
</evidence>
<dbReference type="InterPro" id="IPR040191">
    <property type="entry name" value="UTP10"/>
</dbReference>
<feature type="domain" description="BP28 C-terminal" evidence="7">
    <location>
        <begin position="1857"/>
        <end position="2029"/>
    </location>
</feature>
<gene>
    <name evidence="8" type="ORF">CTI12_AA258280</name>
</gene>
<dbReference type="InterPro" id="IPR012954">
    <property type="entry name" value="BP28_C_dom"/>
</dbReference>
<dbReference type="GO" id="GO:0034455">
    <property type="term" value="C:t-UTP complex"/>
    <property type="evidence" value="ECO:0007669"/>
    <property type="project" value="TreeGrafter"/>
</dbReference>
<dbReference type="Pfam" id="PF23243">
    <property type="entry name" value="HEAT_HEATR1"/>
    <property type="match status" value="1"/>
</dbReference>
<dbReference type="Pfam" id="PF08146">
    <property type="entry name" value="BP28CT"/>
    <property type="match status" value="1"/>
</dbReference>
<dbReference type="EMBL" id="PKPP01002682">
    <property type="protein sequence ID" value="PWA73752.1"/>
    <property type="molecule type" value="Genomic_DNA"/>
</dbReference>
<dbReference type="GO" id="GO:0045943">
    <property type="term" value="P:positive regulation of transcription by RNA polymerase I"/>
    <property type="evidence" value="ECO:0007669"/>
    <property type="project" value="TreeGrafter"/>
</dbReference>
<dbReference type="InterPro" id="IPR011989">
    <property type="entry name" value="ARM-like"/>
</dbReference>
<dbReference type="STRING" id="35608.A0A2U1NJS0"/>
<dbReference type="OrthoDB" id="31183at2759"/>
<comment type="subcellular location">
    <subcellularLocation>
        <location evidence="1">Nucleus</location>
        <location evidence="1">Nucleolus</location>
    </subcellularLocation>
</comment>
<protein>
    <submittedName>
        <fullName evidence="8">ARM repeat superfamily protein</fullName>
    </submittedName>
</protein>
<dbReference type="InterPro" id="IPR056473">
    <property type="entry name" value="HEAT_Utp10/HEAT1"/>
</dbReference>
<dbReference type="GO" id="GO:0000462">
    <property type="term" value="P:maturation of SSU-rRNA from tricistronic rRNA transcript (SSU-rRNA, 5.8S rRNA, LSU-rRNA)"/>
    <property type="evidence" value="ECO:0007669"/>
    <property type="project" value="TreeGrafter"/>
</dbReference>
<dbReference type="PANTHER" id="PTHR13457:SF1">
    <property type="entry name" value="HEAT REPEAT-CONTAINING PROTEIN 1"/>
    <property type="match status" value="1"/>
</dbReference>
<dbReference type="GO" id="GO:0032040">
    <property type="term" value="C:small-subunit processome"/>
    <property type="evidence" value="ECO:0007669"/>
    <property type="project" value="TreeGrafter"/>
</dbReference>
<dbReference type="InterPro" id="IPR056384">
    <property type="entry name" value="ARM_At3g06530"/>
</dbReference>
<dbReference type="GO" id="GO:0030686">
    <property type="term" value="C:90S preribosome"/>
    <property type="evidence" value="ECO:0007669"/>
    <property type="project" value="TreeGrafter"/>
</dbReference>
<dbReference type="InterPro" id="IPR022125">
    <property type="entry name" value="U3snoRNP10_N"/>
</dbReference>
<proteinExistence type="inferred from homology"/>
<comment type="similarity">
    <text evidence="2">Belongs to the HEATR1/UTP10 family.</text>
</comment>
<name>A0A2U1NJS0_ARTAN</name>
<organism evidence="8 9">
    <name type="scientific">Artemisia annua</name>
    <name type="common">Sweet wormwood</name>
    <dbReference type="NCBI Taxonomy" id="35608"/>
    <lineage>
        <taxon>Eukaryota</taxon>
        <taxon>Viridiplantae</taxon>
        <taxon>Streptophyta</taxon>
        <taxon>Embryophyta</taxon>
        <taxon>Tracheophyta</taxon>
        <taxon>Spermatophyta</taxon>
        <taxon>Magnoliopsida</taxon>
        <taxon>eudicotyledons</taxon>
        <taxon>Gunneridae</taxon>
        <taxon>Pentapetalae</taxon>
        <taxon>asterids</taxon>
        <taxon>campanulids</taxon>
        <taxon>Asterales</taxon>
        <taxon>Asteraceae</taxon>
        <taxon>Asteroideae</taxon>
        <taxon>Anthemideae</taxon>
        <taxon>Artemisiinae</taxon>
        <taxon>Artemisia</taxon>
    </lineage>
</organism>
<evidence type="ECO:0000256" key="2">
    <source>
        <dbReference type="ARBA" id="ARBA00010559"/>
    </source>
</evidence>
<evidence type="ECO:0000256" key="4">
    <source>
        <dbReference type="ARBA" id="ARBA00022552"/>
    </source>
</evidence>
<dbReference type="Pfam" id="PF12397">
    <property type="entry name" value="U3snoRNP10"/>
    <property type="match status" value="1"/>
</dbReference>
<dbReference type="PANTHER" id="PTHR13457">
    <property type="entry name" value="BAP28"/>
    <property type="match status" value="1"/>
</dbReference>
<dbReference type="GO" id="GO:0030515">
    <property type="term" value="F:snoRNA binding"/>
    <property type="evidence" value="ECO:0007669"/>
    <property type="project" value="TreeGrafter"/>
</dbReference>
<accession>A0A2U1NJS0</accession>
<dbReference type="InterPro" id="IPR016024">
    <property type="entry name" value="ARM-type_fold"/>
</dbReference>
<dbReference type="SMART" id="SM01036">
    <property type="entry name" value="BP28CT"/>
    <property type="match status" value="1"/>
</dbReference>
<evidence type="ECO:0000259" key="7">
    <source>
        <dbReference type="SMART" id="SM01036"/>
    </source>
</evidence>
<reference evidence="8 9" key="1">
    <citation type="journal article" date="2018" name="Mol. Plant">
        <title>The genome of Artemisia annua provides insight into the evolution of Asteraceae family and artemisinin biosynthesis.</title>
        <authorList>
            <person name="Shen Q."/>
            <person name="Zhang L."/>
            <person name="Liao Z."/>
            <person name="Wang S."/>
            <person name="Yan T."/>
            <person name="Shi P."/>
            <person name="Liu M."/>
            <person name="Fu X."/>
            <person name="Pan Q."/>
            <person name="Wang Y."/>
            <person name="Lv Z."/>
            <person name="Lu X."/>
            <person name="Zhang F."/>
            <person name="Jiang W."/>
            <person name="Ma Y."/>
            <person name="Chen M."/>
            <person name="Hao X."/>
            <person name="Li L."/>
            <person name="Tang Y."/>
            <person name="Lv G."/>
            <person name="Zhou Y."/>
            <person name="Sun X."/>
            <person name="Brodelius P.E."/>
            <person name="Rose J.K.C."/>
            <person name="Tang K."/>
        </authorList>
    </citation>
    <scope>NUCLEOTIDE SEQUENCE [LARGE SCALE GENOMIC DNA]</scope>
    <source>
        <strain evidence="9">cv. Huhao1</strain>
        <tissue evidence="8">Leaf</tissue>
    </source>
</reference>
<evidence type="ECO:0000256" key="3">
    <source>
        <dbReference type="ARBA" id="ARBA00022517"/>
    </source>
</evidence>
<evidence type="ECO:0000256" key="1">
    <source>
        <dbReference type="ARBA" id="ARBA00004604"/>
    </source>
</evidence>
<dbReference type="Pfam" id="PF24477">
    <property type="entry name" value="ARM_At3g06530"/>
    <property type="match status" value="1"/>
</dbReference>
<keyword evidence="9" id="KW-1185">Reference proteome</keyword>
<evidence type="ECO:0000256" key="5">
    <source>
        <dbReference type="ARBA" id="ARBA00023242"/>
    </source>
</evidence>
<evidence type="ECO:0000313" key="8">
    <source>
        <dbReference type="EMBL" id="PWA73752.1"/>
    </source>
</evidence>